<comment type="caution">
    <text evidence="5">The sequence shown here is derived from an EMBL/GenBank/DDBJ whole genome shotgun (WGS) entry which is preliminary data.</text>
</comment>
<evidence type="ECO:0000256" key="3">
    <source>
        <dbReference type="SAM" id="MobiDB-lite"/>
    </source>
</evidence>
<sequence>MVSSVLGKRTRSSPRSAAQKEAHAPQPNVRTTRRSQFVIFDTNEKENPFVTPKKLNAVARQAVQVKDESDDVKPAKRTRSTTTTPAKHGAPETRVALSPAKINAHFKESKSRSASTDAKKQTVTPSTPRHRDALANKVAVTPRHRVLVAGKPLTPRTPRTPTTPKSSAPTVYNEARQLFIRGSQPGRLIGRDEERSELRDFVSKRALSKSSGCLYISGPPGTGKSALVNEIGQELEADADVKRAYINCMSVKSANDLYLKLLEEIGEDDEVLEGAEKDTLQEILFRRDTSYVFILDEVDYLLELDLELLYNVFEWSMQPKSSLVLLGIANALDFTDRFLPRLKSRGLKPRLLPFMPYTAAQIGSVITSKLKSLMPSATTAPADYVPFVHPTAIMFLSKKVAAQTGDLRKAFDICRRVIDMIESETRDKHVKAASNNISSETASPCKTPLIENINLSSPPNRSPAKSLHQANMSLSALTPATAPRATIAHMARVTAAVFSNGTNQRLKALNLQQKAVLCALAALETSLRDKAAFAASTGDAATTPSKHVTAVAAPTVKHVYTAYAALCRHDNLLAPLTSTEFADVLGSLETLSLVTPVEASGKASSSANGGGGGSSSLSFAAPGTPSRRGRGGRGGGGFSVGTVVEERRVAGCVAPRELREAVAAGGPGAGVLMRLLEGEALV</sequence>
<keyword evidence="1" id="KW-0235">DNA replication</keyword>
<dbReference type="Gene3D" id="1.10.8.60">
    <property type="match status" value="1"/>
</dbReference>
<dbReference type="InterPro" id="IPR054425">
    <property type="entry name" value="Cdc6_ORC1-like_ATPase_lid"/>
</dbReference>
<feature type="domain" description="AAA+ ATPase" evidence="4">
    <location>
        <begin position="210"/>
        <end position="354"/>
    </location>
</feature>
<name>A0ABR1MQE6_9PEZI</name>
<feature type="compositionally biased region" description="Polar residues" evidence="3">
    <location>
        <begin position="112"/>
        <end position="127"/>
    </location>
</feature>
<dbReference type="SMART" id="SM00382">
    <property type="entry name" value="AAA"/>
    <property type="match status" value="1"/>
</dbReference>
<feature type="region of interest" description="Disordered" evidence="3">
    <location>
        <begin position="151"/>
        <end position="170"/>
    </location>
</feature>
<accession>A0ABR1MQE6</accession>
<evidence type="ECO:0000313" key="6">
    <source>
        <dbReference type="Proteomes" id="UP001365128"/>
    </source>
</evidence>
<dbReference type="Pfam" id="PF13191">
    <property type="entry name" value="AAA_16"/>
    <property type="match status" value="1"/>
</dbReference>
<comment type="similarity">
    <text evidence="2">Belongs to the CDC6/cdc18 family.</text>
</comment>
<dbReference type="SUPFAM" id="SSF52540">
    <property type="entry name" value="P-loop containing nucleoside triphosphate hydrolases"/>
    <property type="match status" value="1"/>
</dbReference>
<dbReference type="InterPro" id="IPR036388">
    <property type="entry name" value="WH-like_DNA-bd_sf"/>
</dbReference>
<evidence type="ECO:0000259" key="4">
    <source>
        <dbReference type="SMART" id="SM00382"/>
    </source>
</evidence>
<dbReference type="Gene3D" id="3.40.50.300">
    <property type="entry name" value="P-loop containing nucleotide triphosphate hydrolases"/>
    <property type="match status" value="1"/>
</dbReference>
<keyword evidence="5" id="KW-0378">Hydrolase</keyword>
<dbReference type="EMBL" id="JBBPDW010000002">
    <property type="protein sequence ID" value="KAK7555900.1"/>
    <property type="molecule type" value="Genomic_DNA"/>
</dbReference>
<dbReference type="InterPro" id="IPR027417">
    <property type="entry name" value="P-loop_NTPase"/>
</dbReference>
<evidence type="ECO:0000256" key="2">
    <source>
        <dbReference type="PIRNR" id="PIRNR001767"/>
    </source>
</evidence>
<organism evidence="5 6">
    <name type="scientific">Phyllosticta citricarpa</name>
    <dbReference type="NCBI Taxonomy" id="55181"/>
    <lineage>
        <taxon>Eukaryota</taxon>
        <taxon>Fungi</taxon>
        <taxon>Dikarya</taxon>
        <taxon>Ascomycota</taxon>
        <taxon>Pezizomycotina</taxon>
        <taxon>Dothideomycetes</taxon>
        <taxon>Dothideomycetes incertae sedis</taxon>
        <taxon>Botryosphaeriales</taxon>
        <taxon>Phyllostictaceae</taxon>
        <taxon>Phyllosticta</taxon>
    </lineage>
</organism>
<dbReference type="GO" id="GO:0016787">
    <property type="term" value="F:hydrolase activity"/>
    <property type="evidence" value="ECO:0007669"/>
    <property type="project" value="UniProtKB-KW"/>
</dbReference>
<feature type="region of interest" description="Disordered" evidence="3">
    <location>
        <begin position="602"/>
        <end position="639"/>
    </location>
</feature>
<feature type="region of interest" description="Disordered" evidence="3">
    <location>
        <begin position="61"/>
        <end position="93"/>
    </location>
</feature>
<dbReference type="InterPro" id="IPR016314">
    <property type="entry name" value="Cdc6/18"/>
</dbReference>
<dbReference type="Gene3D" id="1.10.10.10">
    <property type="entry name" value="Winged helix-like DNA-binding domain superfamily/Winged helix DNA-binding domain"/>
    <property type="match status" value="1"/>
</dbReference>
<gene>
    <name evidence="5" type="ORF">IWX46DRAFT_144919</name>
</gene>
<keyword evidence="6" id="KW-1185">Reference proteome</keyword>
<feature type="region of interest" description="Disordered" evidence="3">
    <location>
        <begin position="106"/>
        <end position="130"/>
    </location>
</feature>
<evidence type="ECO:0000256" key="1">
    <source>
        <dbReference type="ARBA" id="ARBA00022705"/>
    </source>
</evidence>
<dbReference type="InterPro" id="IPR003593">
    <property type="entry name" value="AAA+_ATPase"/>
</dbReference>
<dbReference type="InterPro" id="IPR041664">
    <property type="entry name" value="AAA_16"/>
</dbReference>
<proteinExistence type="inferred from homology"/>
<reference evidence="5 6" key="1">
    <citation type="submission" date="2024-04" db="EMBL/GenBank/DDBJ databases">
        <title>Phyllosticta paracitricarpa is synonymous to the EU quarantine fungus P. citricarpa based on phylogenomic analyses.</title>
        <authorList>
            <consortium name="Lawrence Berkeley National Laboratory"/>
            <person name="Van Ingen-Buijs V.A."/>
            <person name="Van Westerhoven A.C."/>
            <person name="Haridas S."/>
            <person name="Skiadas P."/>
            <person name="Martin F."/>
            <person name="Groenewald J.Z."/>
            <person name="Crous P.W."/>
            <person name="Seidl M.F."/>
        </authorList>
    </citation>
    <scope>NUCLEOTIDE SEQUENCE [LARGE SCALE GENOMIC DNA]</scope>
    <source>
        <strain evidence="5 6">CBS 122670</strain>
    </source>
</reference>
<dbReference type="CDD" id="cd00009">
    <property type="entry name" value="AAA"/>
    <property type="match status" value="1"/>
</dbReference>
<dbReference type="Pfam" id="PF22606">
    <property type="entry name" value="Cdc6-ORC-like_ATPase_lid"/>
    <property type="match status" value="1"/>
</dbReference>
<dbReference type="PANTHER" id="PTHR10763">
    <property type="entry name" value="CELL DIVISION CONTROL PROTEIN 6-RELATED"/>
    <property type="match status" value="1"/>
</dbReference>
<dbReference type="Proteomes" id="UP001365128">
    <property type="component" value="Unassembled WGS sequence"/>
</dbReference>
<dbReference type="PANTHER" id="PTHR10763:SF26">
    <property type="entry name" value="CELL DIVISION CONTROL PROTEIN 6 HOMOLOG"/>
    <property type="match status" value="1"/>
</dbReference>
<evidence type="ECO:0000313" key="5">
    <source>
        <dbReference type="EMBL" id="KAK7555900.1"/>
    </source>
</evidence>
<dbReference type="InterPro" id="IPR050311">
    <property type="entry name" value="ORC1/CDC6"/>
</dbReference>
<protein>
    <recommendedName>
        <fullName evidence="2">Cell division control protein</fullName>
    </recommendedName>
</protein>
<feature type="compositionally biased region" description="Basic and acidic residues" evidence="3">
    <location>
        <begin position="65"/>
        <end position="74"/>
    </location>
</feature>
<dbReference type="PIRSF" id="PIRSF001767">
    <property type="entry name" value="Cdc6"/>
    <property type="match status" value="1"/>
</dbReference>
<feature type="region of interest" description="Disordered" evidence="3">
    <location>
        <begin position="1"/>
        <end position="35"/>
    </location>
</feature>